<evidence type="ECO:0000256" key="2">
    <source>
        <dbReference type="ARBA" id="ARBA00022857"/>
    </source>
</evidence>
<name>A0A6N7EID4_9MICO</name>
<keyword evidence="2" id="KW-0521">NADP</keyword>
<dbReference type="PRINTS" id="PR00069">
    <property type="entry name" value="ALDKETRDTASE"/>
</dbReference>
<keyword evidence="3" id="KW-0560">Oxidoreductase</keyword>
<dbReference type="PANTHER" id="PTHR43827:SF3">
    <property type="entry name" value="NADP-DEPENDENT OXIDOREDUCTASE DOMAIN-CONTAINING PROTEIN"/>
    <property type="match status" value="1"/>
</dbReference>
<dbReference type="RefSeq" id="WP_152194112.1">
    <property type="nucleotide sequence ID" value="NZ_VUKD01000001.1"/>
</dbReference>
<dbReference type="GO" id="GO:0016616">
    <property type="term" value="F:oxidoreductase activity, acting on the CH-OH group of donors, NAD or NADP as acceptor"/>
    <property type="evidence" value="ECO:0007669"/>
    <property type="project" value="UniProtKB-ARBA"/>
</dbReference>
<evidence type="ECO:0000256" key="3">
    <source>
        <dbReference type="ARBA" id="ARBA00023002"/>
    </source>
</evidence>
<dbReference type="InterPro" id="IPR018170">
    <property type="entry name" value="Aldo/ket_reductase_CS"/>
</dbReference>
<evidence type="ECO:0000256" key="5">
    <source>
        <dbReference type="PIRSR" id="PIRSR000097-2"/>
    </source>
</evidence>
<evidence type="ECO:0000259" key="7">
    <source>
        <dbReference type="Pfam" id="PF00248"/>
    </source>
</evidence>
<feature type="site" description="Lowers pKa of active site Tyr" evidence="6">
    <location>
        <position position="79"/>
    </location>
</feature>
<dbReference type="EMBL" id="WHPC01000004">
    <property type="protein sequence ID" value="MPV35916.1"/>
    <property type="molecule type" value="Genomic_DNA"/>
</dbReference>
<evidence type="ECO:0000256" key="1">
    <source>
        <dbReference type="ARBA" id="ARBA00007905"/>
    </source>
</evidence>
<comment type="caution">
    <text evidence="8">The sequence shown here is derived from an EMBL/GenBank/DDBJ whole genome shotgun (WGS) entry which is preliminary data.</text>
</comment>
<dbReference type="InterPro" id="IPR020471">
    <property type="entry name" value="AKR"/>
</dbReference>
<dbReference type="PROSITE" id="PS00063">
    <property type="entry name" value="ALDOKETO_REDUCTASE_3"/>
    <property type="match status" value="1"/>
</dbReference>
<dbReference type="InterPro" id="IPR023210">
    <property type="entry name" value="NADP_OxRdtase_dom"/>
</dbReference>
<organism evidence="8 9">
    <name type="scientific">Georgenia subflava</name>
    <dbReference type="NCBI Taxonomy" id="1622177"/>
    <lineage>
        <taxon>Bacteria</taxon>
        <taxon>Bacillati</taxon>
        <taxon>Actinomycetota</taxon>
        <taxon>Actinomycetes</taxon>
        <taxon>Micrococcales</taxon>
        <taxon>Bogoriellaceae</taxon>
        <taxon>Georgenia</taxon>
    </lineage>
</organism>
<comment type="similarity">
    <text evidence="1">Belongs to the aldo/keto reductase family.</text>
</comment>
<dbReference type="OrthoDB" id="9804790at2"/>
<sequence>MSPVPSVPQLTLSSGVTIPQIGFGVFQVPPEDTQDAVGHALAAGYRSIDTAARYDNEAGVGAAIAASGLARDEVFVATKLANPDQGYESTLKAFDASTSELGLDVVDLYLIHWPCPARGEALNSWRAMRELRDGGRVGSIGVSNFMVHHLRELLAATEVVPEVNQIEVHPYYQQTELRAFNAEHGIVTEAYSPLGRGGVLKDPAIAGIAERLGRSPAQVILRWHIQLGNVVIPKSVTPERIAANIDVFDFELTEDDMSTIAALDRGGRTGFHPDHFNGFPEDFAPDAPSRQGMVPVG</sequence>
<dbReference type="Gene3D" id="3.20.20.100">
    <property type="entry name" value="NADP-dependent oxidoreductase domain"/>
    <property type="match status" value="1"/>
</dbReference>
<evidence type="ECO:0000256" key="6">
    <source>
        <dbReference type="PIRSR" id="PIRSR000097-3"/>
    </source>
</evidence>
<feature type="domain" description="NADP-dependent oxidoreductase" evidence="7">
    <location>
        <begin position="27"/>
        <end position="264"/>
    </location>
</feature>
<protein>
    <submittedName>
        <fullName evidence="8">Aldo/keto reductase</fullName>
    </submittedName>
</protein>
<reference evidence="8 9" key="1">
    <citation type="submission" date="2019-10" db="EMBL/GenBank/DDBJ databases">
        <title>Georgenia wutianyii sp. nov. and Georgenia yuyongxinii sp. nov. isolated from plateau pika (Ochotona curzoniae) in the Qinghai-Tibet plateau of China.</title>
        <authorList>
            <person name="Tian Z."/>
        </authorList>
    </citation>
    <scope>NUCLEOTIDE SEQUENCE [LARGE SCALE GENOMIC DNA]</scope>
    <source>
        <strain evidence="8 9">JCM 19765</strain>
    </source>
</reference>
<feature type="active site" description="Proton donor" evidence="4">
    <location>
        <position position="54"/>
    </location>
</feature>
<evidence type="ECO:0000313" key="8">
    <source>
        <dbReference type="EMBL" id="MPV35916.1"/>
    </source>
</evidence>
<feature type="binding site" evidence="5">
    <location>
        <position position="112"/>
    </location>
    <ligand>
        <name>substrate</name>
    </ligand>
</feature>
<dbReference type="FunFam" id="3.20.20.100:FF:000015">
    <property type="entry name" value="Oxidoreductase, aldo/keto reductase family"/>
    <property type="match status" value="1"/>
</dbReference>
<dbReference type="Pfam" id="PF00248">
    <property type="entry name" value="Aldo_ket_red"/>
    <property type="match status" value="1"/>
</dbReference>
<dbReference type="PIRSF" id="PIRSF000097">
    <property type="entry name" value="AKR"/>
    <property type="match status" value="1"/>
</dbReference>
<dbReference type="InterPro" id="IPR036812">
    <property type="entry name" value="NAD(P)_OxRdtase_dom_sf"/>
</dbReference>
<dbReference type="AlphaFoldDB" id="A0A6N7EID4"/>
<keyword evidence="9" id="KW-1185">Reference proteome</keyword>
<dbReference type="PANTHER" id="PTHR43827">
    <property type="entry name" value="2,5-DIKETO-D-GLUCONIC ACID REDUCTASE"/>
    <property type="match status" value="1"/>
</dbReference>
<dbReference type="PROSITE" id="PS00798">
    <property type="entry name" value="ALDOKETO_REDUCTASE_1"/>
    <property type="match status" value="1"/>
</dbReference>
<evidence type="ECO:0000256" key="4">
    <source>
        <dbReference type="PIRSR" id="PIRSR000097-1"/>
    </source>
</evidence>
<proteinExistence type="inferred from homology"/>
<gene>
    <name evidence="8" type="ORF">GB881_02415</name>
</gene>
<evidence type="ECO:0000313" key="9">
    <source>
        <dbReference type="Proteomes" id="UP000437709"/>
    </source>
</evidence>
<accession>A0A6N7EID4</accession>
<dbReference type="Proteomes" id="UP000437709">
    <property type="component" value="Unassembled WGS sequence"/>
</dbReference>
<dbReference type="SUPFAM" id="SSF51430">
    <property type="entry name" value="NAD(P)-linked oxidoreductase"/>
    <property type="match status" value="1"/>
</dbReference>